<dbReference type="SUPFAM" id="SSF140415">
    <property type="entry name" value="YppE-like"/>
    <property type="match status" value="1"/>
</dbReference>
<dbReference type="Pfam" id="PF08807">
    <property type="entry name" value="DUF1798"/>
    <property type="match status" value="1"/>
</dbReference>
<accession>A0ABR8RBP4</accession>
<comment type="caution">
    <text evidence="1">The sequence shown here is derived from an EMBL/GenBank/DDBJ whole genome shotgun (WGS) entry which is preliminary data.</text>
</comment>
<evidence type="ECO:0000313" key="1">
    <source>
        <dbReference type="EMBL" id="MBD7945226.1"/>
    </source>
</evidence>
<keyword evidence="2" id="KW-1185">Reference proteome</keyword>
<reference evidence="1 2" key="1">
    <citation type="submission" date="2020-08" db="EMBL/GenBank/DDBJ databases">
        <title>A Genomic Blueprint of the Chicken Gut Microbiome.</title>
        <authorList>
            <person name="Gilroy R."/>
            <person name="Ravi A."/>
            <person name="Getino M."/>
            <person name="Pursley I."/>
            <person name="Horton D.L."/>
            <person name="Alikhan N.-F."/>
            <person name="Baker D."/>
            <person name="Gharbi K."/>
            <person name="Hall N."/>
            <person name="Watson M."/>
            <person name="Adriaenssens E.M."/>
            <person name="Foster-Nyarko E."/>
            <person name="Jarju S."/>
            <person name="Secka A."/>
            <person name="Antonio M."/>
            <person name="Oren A."/>
            <person name="Chaudhuri R."/>
            <person name="La Ragione R.M."/>
            <person name="Hildebrand F."/>
            <person name="Pallen M.J."/>
        </authorList>
    </citation>
    <scope>NUCLEOTIDE SEQUENCE [LARGE SCALE GENOMIC DNA]</scope>
    <source>
        <strain evidence="1 2">Sa2BUA9</strain>
    </source>
</reference>
<proteinExistence type="predicted"/>
<evidence type="ECO:0000313" key="2">
    <source>
        <dbReference type="Proteomes" id="UP000640786"/>
    </source>
</evidence>
<organism evidence="1 2">
    <name type="scientific">Psychrobacillus faecigallinarum</name>
    <dbReference type="NCBI Taxonomy" id="2762235"/>
    <lineage>
        <taxon>Bacteria</taxon>
        <taxon>Bacillati</taxon>
        <taxon>Bacillota</taxon>
        <taxon>Bacilli</taxon>
        <taxon>Bacillales</taxon>
        <taxon>Bacillaceae</taxon>
        <taxon>Psychrobacillus</taxon>
    </lineage>
</organism>
<name>A0ABR8RBP4_9BACI</name>
<dbReference type="InterPro" id="IPR023351">
    <property type="entry name" value="YppE-like_sf"/>
</dbReference>
<dbReference type="InterPro" id="IPR014913">
    <property type="entry name" value="YppE-like"/>
</dbReference>
<dbReference type="Proteomes" id="UP000640786">
    <property type="component" value="Unassembled WGS sequence"/>
</dbReference>
<dbReference type="EMBL" id="JACSQO010000007">
    <property type="protein sequence ID" value="MBD7945226.1"/>
    <property type="molecule type" value="Genomic_DNA"/>
</dbReference>
<protein>
    <submittedName>
        <fullName evidence="1">YppE family protein</fullName>
    </submittedName>
</protein>
<gene>
    <name evidence="1" type="ORF">H9650_13955</name>
</gene>
<dbReference type="Gene3D" id="1.20.120.440">
    <property type="entry name" value="YppE-like"/>
    <property type="match status" value="1"/>
</dbReference>
<sequence length="124" mass="14900">MRGITLSLTSVNNQLLNECDICIERFHRFREEDREPDFFREVKPYAYNIDELLNEWEQLVRPWIQTKRPKYVHPSQIDSLLESMRQFVVQSFYKATSKKRFLKSVHSSKYTLETILQALKEVGE</sequence>